<dbReference type="PANTHER" id="PTHR24006:SF888">
    <property type="entry name" value="UBIQUITIN CARBOXYL-TERMINAL HYDROLASE 30"/>
    <property type="match status" value="1"/>
</dbReference>
<evidence type="ECO:0000313" key="10">
    <source>
        <dbReference type="EMBL" id="KAL0949213.1"/>
    </source>
</evidence>
<evidence type="ECO:0000259" key="9">
    <source>
        <dbReference type="PROSITE" id="PS50235"/>
    </source>
</evidence>
<feature type="region of interest" description="Disordered" evidence="8">
    <location>
        <begin position="476"/>
        <end position="615"/>
    </location>
</feature>
<evidence type="ECO:0000256" key="8">
    <source>
        <dbReference type="SAM" id="MobiDB-lite"/>
    </source>
</evidence>
<organism evidence="10 11">
    <name type="scientific">Hohenbuehelia grisea</name>
    <dbReference type="NCBI Taxonomy" id="104357"/>
    <lineage>
        <taxon>Eukaryota</taxon>
        <taxon>Fungi</taxon>
        <taxon>Dikarya</taxon>
        <taxon>Basidiomycota</taxon>
        <taxon>Agaricomycotina</taxon>
        <taxon>Agaricomycetes</taxon>
        <taxon>Agaricomycetidae</taxon>
        <taxon>Agaricales</taxon>
        <taxon>Pleurotineae</taxon>
        <taxon>Pleurotaceae</taxon>
        <taxon>Hohenbuehelia</taxon>
    </lineage>
</organism>
<evidence type="ECO:0000256" key="7">
    <source>
        <dbReference type="ARBA" id="ARBA00022807"/>
    </source>
</evidence>
<dbReference type="EC" id="3.4.19.12" evidence="3"/>
<protein>
    <recommendedName>
        <fullName evidence="3">ubiquitinyl hydrolase 1</fullName>
        <ecNumber evidence="3">3.4.19.12</ecNumber>
    </recommendedName>
</protein>
<evidence type="ECO:0000256" key="2">
    <source>
        <dbReference type="ARBA" id="ARBA00009085"/>
    </source>
</evidence>
<evidence type="ECO:0000256" key="1">
    <source>
        <dbReference type="ARBA" id="ARBA00000707"/>
    </source>
</evidence>
<feature type="domain" description="USP" evidence="9">
    <location>
        <begin position="1"/>
        <end position="401"/>
    </location>
</feature>
<comment type="catalytic activity">
    <reaction evidence="1">
        <text>Thiol-dependent hydrolysis of ester, thioester, amide, peptide and isopeptide bonds formed by the C-terminal Gly of ubiquitin (a 76-residue protein attached to proteins as an intracellular targeting signal).</text>
        <dbReference type="EC" id="3.4.19.12"/>
    </reaction>
</comment>
<feature type="compositionally biased region" description="Polar residues" evidence="8">
    <location>
        <begin position="14"/>
        <end position="23"/>
    </location>
</feature>
<keyword evidence="5" id="KW-0833">Ubl conjugation pathway</keyword>
<dbReference type="InterPro" id="IPR050164">
    <property type="entry name" value="Peptidase_C19"/>
</dbReference>
<keyword evidence="7" id="KW-0788">Thiol protease</keyword>
<feature type="compositionally biased region" description="Low complexity" evidence="8">
    <location>
        <begin position="564"/>
        <end position="580"/>
    </location>
</feature>
<feature type="compositionally biased region" description="Pro residues" evidence="8">
    <location>
        <begin position="593"/>
        <end position="609"/>
    </location>
</feature>
<dbReference type="SUPFAM" id="SSF54001">
    <property type="entry name" value="Cysteine proteinases"/>
    <property type="match status" value="1"/>
</dbReference>
<evidence type="ECO:0000313" key="11">
    <source>
        <dbReference type="Proteomes" id="UP001556367"/>
    </source>
</evidence>
<dbReference type="InterPro" id="IPR038765">
    <property type="entry name" value="Papain-like_cys_pep_sf"/>
</dbReference>
<feature type="compositionally biased region" description="Basic and acidic residues" evidence="8">
    <location>
        <begin position="121"/>
        <end position="131"/>
    </location>
</feature>
<keyword evidence="6" id="KW-0378">Hydrolase</keyword>
<dbReference type="PROSITE" id="PS00973">
    <property type="entry name" value="USP_2"/>
    <property type="match status" value="1"/>
</dbReference>
<dbReference type="InterPro" id="IPR001394">
    <property type="entry name" value="Peptidase_C19_UCH"/>
</dbReference>
<name>A0ABR3J129_9AGAR</name>
<feature type="compositionally biased region" description="Low complexity" evidence="8">
    <location>
        <begin position="1"/>
        <end position="13"/>
    </location>
</feature>
<evidence type="ECO:0000256" key="6">
    <source>
        <dbReference type="ARBA" id="ARBA00022801"/>
    </source>
</evidence>
<dbReference type="PANTHER" id="PTHR24006">
    <property type="entry name" value="UBIQUITIN CARBOXYL-TERMINAL HYDROLASE"/>
    <property type="match status" value="1"/>
</dbReference>
<feature type="region of interest" description="Disordered" evidence="8">
    <location>
        <begin position="1"/>
        <end position="24"/>
    </location>
</feature>
<dbReference type="InterPro" id="IPR018200">
    <property type="entry name" value="USP_CS"/>
</dbReference>
<dbReference type="InterPro" id="IPR028889">
    <property type="entry name" value="USP"/>
</dbReference>
<keyword evidence="4" id="KW-0645">Protease</keyword>
<accession>A0ABR3J129</accession>
<comment type="caution">
    <text evidence="10">The sequence shown here is derived from an EMBL/GenBank/DDBJ whole genome shotgun (WGS) entry which is preliminary data.</text>
</comment>
<gene>
    <name evidence="10" type="ORF">HGRIS_009293</name>
</gene>
<dbReference type="Gene3D" id="3.90.70.10">
    <property type="entry name" value="Cysteine proteinases"/>
    <property type="match status" value="1"/>
</dbReference>
<evidence type="ECO:0000256" key="5">
    <source>
        <dbReference type="ARBA" id="ARBA00022786"/>
    </source>
</evidence>
<evidence type="ECO:0000256" key="3">
    <source>
        <dbReference type="ARBA" id="ARBA00012759"/>
    </source>
</evidence>
<evidence type="ECO:0000256" key="4">
    <source>
        <dbReference type="ARBA" id="ARBA00022670"/>
    </source>
</evidence>
<reference evidence="11" key="1">
    <citation type="submission" date="2024-06" db="EMBL/GenBank/DDBJ databases">
        <title>Multi-omics analyses provide insights into the biosynthesis of the anticancer antibiotic pleurotin in Hohenbuehelia grisea.</title>
        <authorList>
            <person name="Weaver J.A."/>
            <person name="Alberti F."/>
        </authorList>
    </citation>
    <scope>NUCLEOTIDE SEQUENCE [LARGE SCALE GENOMIC DNA]</scope>
    <source>
        <strain evidence="11">T-177</strain>
    </source>
</reference>
<proteinExistence type="inferred from homology"/>
<dbReference type="Pfam" id="PF00443">
    <property type="entry name" value="UCH"/>
    <property type="match status" value="1"/>
</dbReference>
<dbReference type="PROSITE" id="PS50235">
    <property type="entry name" value="USP_3"/>
    <property type="match status" value="1"/>
</dbReference>
<keyword evidence="11" id="KW-1185">Reference proteome</keyword>
<sequence>MLSSSPSSSVSSSQLYGQTSSDPNADKSIGKSVFDGLTANRRSCIDCGYTEAVMHFAFDNWQLSVPHYAKCRLEECLADYTRLEILNDCICRKCSLVATHRRLSHELKTLEQALNAASSSKGHDPNGDKPVKKPSNSKKRRAKEVAKMEARVRSALEEGRIEDDLKDVRMEKVVSRASTKQAMIARPPPVLALHLNRSSYGGYAAKNNVFVIFPEILDLTPYTTSGKLSVSPNVPISSPPTLPFPLPPRSLTPTPAAYDQVREKVLYRLSAVVCHYGSHSFGHYVCFRRKPRPMSKDGRWAPPTIAHPMTTDSTHGSDAETEAVSERAKLSQEPKITNFFDANKPAALNLAEQLTWENEDPAMHKPGRGWLRVSDDSVSECGIESVLREGSGAFMLYYERIVIAHVGLYPPMHRMDSSATGLSVSSYSPRSSEETLRPELRTIQLNGSVQSLVSEVGVGVQRKDTGEKDLKHGLQQDGAASWHGSMSTGSSPPGLGISPRLIRSVAAGRSRSTSAAPPDSQPPRNEESSTGTLKGKEKLVHRVSNGDASGGLLLPPSRGSATQSPSQKPSTSVLSSSKPSAATDSARNNKRPPAAPRLPSPQPPPPPSQPVGLKA</sequence>
<feature type="region of interest" description="Disordered" evidence="8">
    <location>
        <begin position="116"/>
        <end position="147"/>
    </location>
</feature>
<dbReference type="EMBL" id="JASNQZ010000012">
    <property type="protein sequence ID" value="KAL0949213.1"/>
    <property type="molecule type" value="Genomic_DNA"/>
</dbReference>
<comment type="similarity">
    <text evidence="2">Belongs to the peptidase C19 family.</text>
</comment>
<feature type="region of interest" description="Disordered" evidence="8">
    <location>
        <begin position="297"/>
        <end position="317"/>
    </location>
</feature>
<dbReference type="Proteomes" id="UP001556367">
    <property type="component" value="Unassembled WGS sequence"/>
</dbReference>